<dbReference type="PANTHER" id="PTHR43630">
    <property type="entry name" value="POLY-BETA-1,6-N-ACETYL-D-GLUCOSAMINE SYNTHASE"/>
    <property type="match status" value="1"/>
</dbReference>
<dbReference type="PANTHER" id="PTHR43630:SF2">
    <property type="entry name" value="GLYCOSYLTRANSFERASE"/>
    <property type="match status" value="1"/>
</dbReference>
<evidence type="ECO:0000313" key="4">
    <source>
        <dbReference type="EMBL" id="CAH9059044.1"/>
    </source>
</evidence>
<dbReference type="Gene3D" id="3.90.550.10">
    <property type="entry name" value="Spore Coat Polysaccharide Biosynthesis Protein SpsA, Chain A"/>
    <property type="match status" value="1"/>
</dbReference>
<dbReference type="Proteomes" id="UP001152467">
    <property type="component" value="Unassembled WGS sequence"/>
</dbReference>
<gene>
    <name evidence="3" type="ORF">PSECIP111854_01377</name>
    <name evidence="4" type="ORF">PSECIP111951_01994</name>
</gene>
<reference evidence="3 6" key="1">
    <citation type="submission" date="2022-07" db="EMBL/GenBank/DDBJ databases">
        <authorList>
            <person name="Criscuolo A."/>
        </authorList>
    </citation>
    <scope>NUCLEOTIDE SEQUENCE</scope>
    <source>
        <strain evidence="6">CIP 111951</strain>
        <strain evidence="3">CIP111854</strain>
        <strain evidence="4">CIP111951</strain>
    </source>
</reference>
<dbReference type="InterPro" id="IPR029044">
    <property type="entry name" value="Nucleotide-diphossugar_trans"/>
</dbReference>
<dbReference type="CDD" id="cd02511">
    <property type="entry name" value="Beta4Glucosyltransferase"/>
    <property type="match status" value="1"/>
</dbReference>
<evidence type="ECO:0000313" key="3">
    <source>
        <dbReference type="EMBL" id="CAH9054453.1"/>
    </source>
</evidence>
<dbReference type="EMBL" id="CAMAPC010000004">
    <property type="protein sequence ID" value="CAH9054453.1"/>
    <property type="molecule type" value="Genomic_DNA"/>
</dbReference>
<keyword evidence="5" id="KW-1185">Reference proteome</keyword>
<accession>A0A9W4QV41</accession>
<evidence type="ECO:0000313" key="6">
    <source>
        <dbReference type="Proteomes" id="UP001152485"/>
    </source>
</evidence>
<protein>
    <recommendedName>
        <fullName evidence="2">Glycosyltransferase 2-like domain-containing protein</fullName>
    </recommendedName>
</protein>
<name>A0A9W4QV41_9GAMM</name>
<dbReference type="RefSeq" id="WP_261593155.1">
    <property type="nucleotide sequence ID" value="NZ_CAMAPC010000004.1"/>
</dbReference>
<sequence length="262" mass="30211">MMNTRSIDKAIPVSVFIVTLNEQQYLAQVLESVKNFAEIIVVDSGSSDNTVSIAESFGAKVYHQDWLGFAKQKQFALEKCTQKWALNLDGDEILTRECIAEIVKQIETQKYSSVRFLRDDIFIYKKSASLTRKDNHLRFFQRDKANFDKQQLVHESAQVEGAELKSNATFIHHGYNEIQTLVLKTNTYSTLKAEEKFSKGKQASIGKLFLAFPVAFIREYLLHRKIFSGRRGFILSMINAQYAFIKEAKLFELAEKQKYHQD</sequence>
<organism evidence="3 5">
    <name type="scientific">Pseudoalteromonas holothuriae</name>
    <dbReference type="NCBI Taxonomy" id="2963714"/>
    <lineage>
        <taxon>Bacteria</taxon>
        <taxon>Pseudomonadati</taxon>
        <taxon>Pseudomonadota</taxon>
        <taxon>Gammaproteobacteria</taxon>
        <taxon>Alteromonadales</taxon>
        <taxon>Pseudoalteromonadaceae</taxon>
        <taxon>Pseudoalteromonas</taxon>
    </lineage>
</organism>
<dbReference type="Proteomes" id="UP001152485">
    <property type="component" value="Unassembled WGS sequence"/>
</dbReference>
<comment type="similarity">
    <text evidence="1">Belongs to the glycosyltransferase 2 family. WaaE/KdtX subfamily.</text>
</comment>
<dbReference type="AlphaFoldDB" id="A0A9W4QV41"/>
<dbReference type="InterPro" id="IPR001173">
    <property type="entry name" value="Glyco_trans_2-like"/>
</dbReference>
<dbReference type="Pfam" id="PF00535">
    <property type="entry name" value="Glycos_transf_2"/>
    <property type="match status" value="1"/>
</dbReference>
<feature type="domain" description="Glycosyltransferase 2-like" evidence="2">
    <location>
        <begin position="14"/>
        <end position="148"/>
    </location>
</feature>
<evidence type="ECO:0000259" key="2">
    <source>
        <dbReference type="Pfam" id="PF00535"/>
    </source>
</evidence>
<dbReference type="SUPFAM" id="SSF53448">
    <property type="entry name" value="Nucleotide-diphospho-sugar transferases"/>
    <property type="match status" value="1"/>
</dbReference>
<proteinExistence type="inferred from homology"/>
<dbReference type="EMBL" id="CAMAPD010000008">
    <property type="protein sequence ID" value="CAH9059044.1"/>
    <property type="molecule type" value="Genomic_DNA"/>
</dbReference>
<evidence type="ECO:0000313" key="5">
    <source>
        <dbReference type="Proteomes" id="UP001152467"/>
    </source>
</evidence>
<comment type="caution">
    <text evidence="3">The sequence shown here is derived from an EMBL/GenBank/DDBJ whole genome shotgun (WGS) entry which is preliminary data.</text>
</comment>
<evidence type="ECO:0000256" key="1">
    <source>
        <dbReference type="ARBA" id="ARBA00038494"/>
    </source>
</evidence>